<name>A0AAN7VQS9_9COLE</name>
<evidence type="ECO:0000259" key="8">
    <source>
        <dbReference type="Pfam" id="PF13359"/>
    </source>
</evidence>
<evidence type="ECO:0000256" key="5">
    <source>
        <dbReference type="ARBA" id="ARBA00022723"/>
    </source>
</evidence>
<keyword evidence="4" id="KW-0540">Nuclease</keyword>
<comment type="cofactor">
    <cofactor evidence="1">
        <name>a divalent metal cation</name>
        <dbReference type="ChEBI" id="CHEBI:60240"/>
    </cofactor>
</comment>
<dbReference type="InterPro" id="IPR027806">
    <property type="entry name" value="HARBI1_dom"/>
</dbReference>
<gene>
    <name evidence="9" type="ORF">RI129_002986</name>
</gene>
<keyword evidence="7" id="KW-0539">Nucleus</keyword>
<dbReference type="Proteomes" id="UP001329430">
    <property type="component" value="Chromosome 2"/>
</dbReference>
<dbReference type="AlphaFoldDB" id="A0AAN7VQS9"/>
<dbReference type="GO" id="GO:0004518">
    <property type="term" value="F:nuclease activity"/>
    <property type="evidence" value="ECO:0007669"/>
    <property type="project" value="UniProtKB-KW"/>
</dbReference>
<evidence type="ECO:0000313" key="9">
    <source>
        <dbReference type="EMBL" id="KAK5648094.1"/>
    </source>
</evidence>
<keyword evidence="10" id="KW-1185">Reference proteome</keyword>
<protein>
    <recommendedName>
        <fullName evidence="8">DDE Tnp4 domain-containing protein</fullName>
    </recommendedName>
</protein>
<dbReference type="InterPro" id="IPR045249">
    <property type="entry name" value="HARBI1-like"/>
</dbReference>
<evidence type="ECO:0000256" key="1">
    <source>
        <dbReference type="ARBA" id="ARBA00001968"/>
    </source>
</evidence>
<proteinExistence type="inferred from homology"/>
<evidence type="ECO:0000256" key="4">
    <source>
        <dbReference type="ARBA" id="ARBA00022722"/>
    </source>
</evidence>
<evidence type="ECO:0000256" key="7">
    <source>
        <dbReference type="ARBA" id="ARBA00023242"/>
    </source>
</evidence>
<dbReference type="Pfam" id="PF13359">
    <property type="entry name" value="DDE_Tnp_4"/>
    <property type="match status" value="1"/>
</dbReference>
<dbReference type="GO" id="GO:0046872">
    <property type="term" value="F:metal ion binding"/>
    <property type="evidence" value="ECO:0007669"/>
    <property type="project" value="UniProtKB-KW"/>
</dbReference>
<dbReference type="GO" id="GO:0016787">
    <property type="term" value="F:hydrolase activity"/>
    <property type="evidence" value="ECO:0007669"/>
    <property type="project" value="UniProtKB-KW"/>
</dbReference>
<evidence type="ECO:0000313" key="10">
    <source>
        <dbReference type="Proteomes" id="UP001329430"/>
    </source>
</evidence>
<evidence type="ECO:0000256" key="6">
    <source>
        <dbReference type="ARBA" id="ARBA00022801"/>
    </source>
</evidence>
<evidence type="ECO:0000256" key="2">
    <source>
        <dbReference type="ARBA" id="ARBA00004123"/>
    </source>
</evidence>
<dbReference type="GO" id="GO:0005634">
    <property type="term" value="C:nucleus"/>
    <property type="evidence" value="ECO:0007669"/>
    <property type="project" value="UniProtKB-SubCell"/>
</dbReference>
<comment type="caution">
    <text evidence="9">The sequence shown here is derived from an EMBL/GenBank/DDBJ whole genome shotgun (WGS) entry which is preliminary data.</text>
</comment>
<keyword evidence="6" id="KW-0378">Hydrolase</keyword>
<comment type="similarity">
    <text evidence="3">Belongs to the HARBI1 family.</text>
</comment>
<organism evidence="9 10">
    <name type="scientific">Pyrocoelia pectoralis</name>
    <dbReference type="NCBI Taxonomy" id="417401"/>
    <lineage>
        <taxon>Eukaryota</taxon>
        <taxon>Metazoa</taxon>
        <taxon>Ecdysozoa</taxon>
        <taxon>Arthropoda</taxon>
        <taxon>Hexapoda</taxon>
        <taxon>Insecta</taxon>
        <taxon>Pterygota</taxon>
        <taxon>Neoptera</taxon>
        <taxon>Endopterygota</taxon>
        <taxon>Coleoptera</taxon>
        <taxon>Polyphaga</taxon>
        <taxon>Elateriformia</taxon>
        <taxon>Elateroidea</taxon>
        <taxon>Lampyridae</taxon>
        <taxon>Lampyrinae</taxon>
        <taxon>Pyrocoelia</taxon>
    </lineage>
</organism>
<keyword evidence="5" id="KW-0479">Metal-binding</keyword>
<dbReference type="PANTHER" id="PTHR22930">
    <property type="match status" value="1"/>
</dbReference>
<comment type="subcellular location">
    <subcellularLocation>
        <location evidence="2">Nucleus</location>
    </subcellularLocation>
</comment>
<feature type="domain" description="DDE Tnp4" evidence="8">
    <location>
        <begin position="152"/>
        <end position="301"/>
    </location>
</feature>
<evidence type="ECO:0000256" key="3">
    <source>
        <dbReference type="ARBA" id="ARBA00006958"/>
    </source>
</evidence>
<accession>A0AAN7VQS9</accession>
<dbReference type="PANTHER" id="PTHR22930:SF286">
    <property type="entry name" value="NUCLEASE HARBI1"/>
    <property type="match status" value="1"/>
</dbReference>
<dbReference type="EMBL" id="JAVRBK010000002">
    <property type="protein sequence ID" value="KAK5648094.1"/>
    <property type="molecule type" value="Genomic_DNA"/>
</dbReference>
<sequence>MMDDFYEFMEHVEDEMQYLPIPRVYIRDVENPLEMYSDAQLLQRFRFSRYTIQNILLPMIFVNNDRRNNRGLPVPPIMQLCIALRFFASGAYQRICGDLLQISQATVCRIVVKVAELISHNVYNHIRFPEDLNRIKNEFYRIGRFPGVIGCIDGTHIPVKNPGGQNGEVYRNRKGWMSLNVQAVVAPDYKIYDIIIRWPGSAHDSRIFNNSTLKMKLDNGQLRGKILGDSAYAQSFYLFTPVPEPHTPSEERYNRAHILTRNVVERGFGIWKQRFRCLNKKMNHKIRNAQHIICATAILHNIAITQQERFVPDPNFVEVAIQQGQVAHQLRGNAIRAAFIERHFN</sequence>
<reference evidence="9 10" key="1">
    <citation type="journal article" date="2024" name="Insects">
        <title>An Improved Chromosome-Level Genome Assembly of the Firefly Pyrocoelia pectoralis.</title>
        <authorList>
            <person name="Fu X."/>
            <person name="Meyer-Rochow V.B."/>
            <person name="Ballantyne L."/>
            <person name="Zhu X."/>
        </authorList>
    </citation>
    <scope>NUCLEOTIDE SEQUENCE [LARGE SCALE GENOMIC DNA]</scope>
    <source>
        <strain evidence="9">XCY_ONT2</strain>
    </source>
</reference>